<dbReference type="PANTHER" id="PTHR10913">
    <property type="entry name" value="FOLLISTATIN-RELATED"/>
    <property type="match status" value="1"/>
</dbReference>
<dbReference type="Gene3D" id="3.30.60.30">
    <property type="match status" value="2"/>
</dbReference>
<organism evidence="6 7">
    <name type="scientific">Cherax quadricarinatus</name>
    <name type="common">Australian red claw crayfish</name>
    <dbReference type="NCBI Taxonomy" id="27406"/>
    <lineage>
        <taxon>Eukaryota</taxon>
        <taxon>Metazoa</taxon>
        <taxon>Ecdysozoa</taxon>
        <taxon>Arthropoda</taxon>
        <taxon>Crustacea</taxon>
        <taxon>Multicrustacea</taxon>
        <taxon>Malacostraca</taxon>
        <taxon>Eumalacostraca</taxon>
        <taxon>Eucarida</taxon>
        <taxon>Decapoda</taxon>
        <taxon>Pleocyemata</taxon>
        <taxon>Astacidea</taxon>
        <taxon>Parastacoidea</taxon>
        <taxon>Parastacidae</taxon>
        <taxon>Cherax</taxon>
    </lineage>
</organism>
<dbReference type="InterPro" id="IPR050653">
    <property type="entry name" value="Prot_Inhib_GrowthFact_Antg"/>
</dbReference>
<dbReference type="InterPro" id="IPR002350">
    <property type="entry name" value="Kazal_dom"/>
</dbReference>
<sequence>LKHDNTPLTHQRTTHLKPTTPLKVVKMVSRVFLVLVVLQVLYISVQTRNRQQCSQVCTLKFKPVCDSTGKVYRSQCVLDVAICNDPSIRPGVCGVTQPECPRFCPEVYQPVCDSTGTVYSNQCFLNIAICNDPSIKPGACGSSF</sequence>
<keyword evidence="4" id="KW-0812">Transmembrane</keyword>
<keyword evidence="1" id="KW-0646">Protease inhibitor</keyword>
<reference evidence="6 7" key="1">
    <citation type="journal article" date="2024" name="BMC Genomics">
        <title>Genome assembly of redclaw crayfish (Cherax quadricarinatus) provides insights into its immune adaptation and hypoxia tolerance.</title>
        <authorList>
            <person name="Liu Z."/>
            <person name="Zheng J."/>
            <person name="Li H."/>
            <person name="Fang K."/>
            <person name="Wang S."/>
            <person name="He J."/>
            <person name="Zhou D."/>
            <person name="Weng S."/>
            <person name="Chi M."/>
            <person name="Gu Z."/>
            <person name="He J."/>
            <person name="Li F."/>
            <person name="Wang M."/>
        </authorList>
    </citation>
    <scope>NUCLEOTIDE SEQUENCE [LARGE SCALE GENOMIC DNA]</scope>
    <source>
        <strain evidence="6">ZL_2023a</strain>
    </source>
</reference>
<dbReference type="PANTHER" id="PTHR10913:SF45">
    <property type="entry name" value="FOLLISTATIN, ISOFORM A-RELATED"/>
    <property type="match status" value="1"/>
</dbReference>
<keyword evidence="7" id="KW-1185">Reference proteome</keyword>
<keyword evidence="4" id="KW-0472">Membrane</keyword>
<protein>
    <recommendedName>
        <fullName evidence="5">Kazal-like domain-containing protein</fullName>
    </recommendedName>
</protein>
<evidence type="ECO:0000256" key="2">
    <source>
        <dbReference type="ARBA" id="ARBA00022900"/>
    </source>
</evidence>
<evidence type="ECO:0000256" key="3">
    <source>
        <dbReference type="ARBA" id="ARBA00023157"/>
    </source>
</evidence>
<evidence type="ECO:0000256" key="1">
    <source>
        <dbReference type="ARBA" id="ARBA00022690"/>
    </source>
</evidence>
<comment type="caution">
    <text evidence="6">The sequence shown here is derived from an EMBL/GenBank/DDBJ whole genome shotgun (WGS) entry which is preliminary data.</text>
</comment>
<proteinExistence type="predicted"/>
<evidence type="ECO:0000256" key="4">
    <source>
        <dbReference type="SAM" id="Phobius"/>
    </source>
</evidence>
<feature type="domain" description="Kazal-like" evidence="5">
    <location>
        <begin position="94"/>
        <end position="142"/>
    </location>
</feature>
<evidence type="ECO:0000313" key="6">
    <source>
        <dbReference type="EMBL" id="KAK8725839.1"/>
    </source>
</evidence>
<evidence type="ECO:0000313" key="7">
    <source>
        <dbReference type="Proteomes" id="UP001445076"/>
    </source>
</evidence>
<dbReference type="EMBL" id="JARKIK010000081">
    <property type="protein sequence ID" value="KAK8725839.1"/>
    <property type="molecule type" value="Genomic_DNA"/>
</dbReference>
<dbReference type="GO" id="GO:0005576">
    <property type="term" value="C:extracellular region"/>
    <property type="evidence" value="ECO:0007669"/>
    <property type="project" value="TreeGrafter"/>
</dbReference>
<dbReference type="Proteomes" id="UP001445076">
    <property type="component" value="Unassembled WGS sequence"/>
</dbReference>
<dbReference type="SMART" id="SM00280">
    <property type="entry name" value="KAZAL"/>
    <property type="match status" value="2"/>
</dbReference>
<dbReference type="InterPro" id="IPR036058">
    <property type="entry name" value="Kazal_dom_sf"/>
</dbReference>
<feature type="transmembrane region" description="Helical" evidence="4">
    <location>
        <begin position="27"/>
        <end position="45"/>
    </location>
</feature>
<feature type="non-terminal residue" evidence="6">
    <location>
        <position position="1"/>
    </location>
</feature>
<keyword evidence="2" id="KW-0722">Serine protease inhibitor</keyword>
<name>A0AAW0WEW1_CHEQU</name>
<keyword evidence="3" id="KW-1015">Disulfide bond</keyword>
<dbReference type="Pfam" id="PF00050">
    <property type="entry name" value="Kazal_1"/>
    <property type="match status" value="2"/>
</dbReference>
<accession>A0AAW0WEW1</accession>
<keyword evidence="4" id="KW-1133">Transmembrane helix</keyword>
<dbReference type="SUPFAM" id="SSF100895">
    <property type="entry name" value="Kazal-type serine protease inhibitors"/>
    <property type="match status" value="2"/>
</dbReference>
<dbReference type="PROSITE" id="PS51465">
    <property type="entry name" value="KAZAL_2"/>
    <property type="match status" value="1"/>
</dbReference>
<dbReference type="CDD" id="cd00104">
    <property type="entry name" value="KAZAL_FS"/>
    <property type="match status" value="2"/>
</dbReference>
<dbReference type="AlphaFoldDB" id="A0AAW0WEW1"/>
<evidence type="ECO:0000259" key="5">
    <source>
        <dbReference type="PROSITE" id="PS51465"/>
    </source>
</evidence>
<gene>
    <name evidence="6" type="ORF">OTU49_010505</name>
</gene>